<protein>
    <submittedName>
        <fullName evidence="1">Uncharacterized protein</fullName>
    </submittedName>
</protein>
<dbReference type="AlphaFoldDB" id="A0A381WMV0"/>
<evidence type="ECO:0000313" key="1">
    <source>
        <dbReference type="EMBL" id="SVA53824.1"/>
    </source>
</evidence>
<sequence>MGKQLRFLLNLTADDIDLISRACWDWMETIDPEHADELDIPLDKLGNAVDKLTEKEIKDA</sequence>
<dbReference type="EMBL" id="UINC01012306">
    <property type="protein sequence ID" value="SVA53824.1"/>
    <property type="molecule type" value="Genomic_DNA"/>
</dbReference>
<accession>A0A381WMV0</accession>
<reference evidence="1" key="1">
    <citation type="submission" date="2018-05" db="EMBL/GenBank/DDBJ databases">
        <authorList>
            <person name="Lanie J.A."/>
            <person name="Ng W.-L."/>
            <person name="Kazmierczak K.M."/>
            <person name="Andrzejewski T.M."/>
            <person name="Davidsen T.M."/>
            <person name="Wayne K.J."/>
            <person name="Tettelin H."/>
            <person name="Glass J.I."/>
            <person name="Rusch D."/>
            <person name="Podicherti R."/>
            <person name="Tsui H.-C.T."/>
            <person name="Winkler M.E."/>
        </authorList>
    </citation>
    <scope>NUCLEOTIDE SEQUENCE</scope>
</reference>
<name>A0A381WMV0_9ZZZZ</name>
<gene>
    <name evidence="1" type="ORF">METZ01_LOCUS106678</name>
</gene>
<proteinExistence type="predicted"/>
<organism evidence="1">
    <name type="scientific">marine metagenome</name>
    <dbReference type="NCBI Taxonomy" id="408172"/>
    <lineage>
        <taxon>unclassified sequences</taxon>
        <taxon>metagenomes</taxon>
        <taxon>ecological metagenomes</taxon>
    </lineage>
</organism>